<dbReference type="AlphaFoldDB" id="A0A932YX84"/>
<evidence type="ECO:0000256" key="3">
    <source>
        <dbReference type="ARBA" id="ARBA00022884"/>
    </source>
</evidence>
<proteinExistence type="inferred from homology"/>
<evidence type="ECO:0000256" key="4">
    <source>
        <dbReference type="ARBA" id="ARBA00022980"/>
    </source>
</evidence>
<dbReference type="GO" id="GO:0022627">
    <property type="term" value="C:cytosolic small ribosomal subunit"/>
    <property type="evidence" value="ECO:0007669"/>
    <property type="project" value="TreeGrafter"/>
</dbReference>
<gene>
    <name evidence="6 7" type="primary">rpsQ</name>
    <name evidence="7" type="ORF">HY473_00385</name>
</gene>
<name>A0A932YX84_9BACT</name>
<sequence length="94" mass="11061">MRAIFGTIVSNRMSKTVTVRVDRLREHPKYAKRYRVSRNFKADVADSAAWRVGDVVRIEETRPTSKEKRWKVVELIMRRESDRAAEDETPDPEL</sequence>
<dbReference type="SUPFAM" id="SSF50249">
    <property type="entry name" value="Nucleic acid-binding proteins"/>
    <property type="match status" value="1"/>
</dbReference>
<accession>A0A932YX84</accession>
<keyword evidence="3 6" id="KW-0694">RNA-binding</keyword>
<dbReference type="Proteomes" id="UP000756703">
    <property type="component" value="Unassembled WGS sequence"/>
</dbReference>
<evidence type="ECO:0000313" key="7">
    <source>
        <dbReference type="EMBL" id="MBI4132544.1"/>
    </source>
</evidence>
<dbReference type="EMBL" id="JACQMI010000003">
    <property type="protein sequence ID" value="MBI4132544.1"/>
    <property type="molecule type" value="Genomic_DNA"/>
</dbReference>
<dbReference type="PANTHER" id="PTHR10744">
    <property type="entry name" value="40S RIBOSOMAL PROTEIN S11 FAMILY MEMBER"/>
    <property type="match status" value="1"/>
</dbReference>
<dbReference type="Pfam" id="PF00366">
    <property type="entry name" value="Ribosomal_S17"/>
    <property type="match status" value="1"/>
</dbReference>
<comment type="caution">
    <text evidence="7">The sequence shown here is derived from an EMBL/GenBank/DDBJ whole genome shotgun (WGS) entry which is preliminary data.</text>
</comment>
<organism evidence="7 8">
    <name type="scientific">Candidatus Sungiibacteriota bacterium</name>
    <dbReference type="NCBI Taxonomy" id="2750080"/>
    <lineage>
        <taxon>Bacteria</taxon>
        <taxon>Candidatus Sungiibacteriota</taxon>
    </lineage>
</organism>
<dbReference type="PANTHER" id="PTHR10744:SF1">
    <property type="entry name" value="SMALL RIBOSOMAL SUBUNIT PROTEIN US17M"/>
    <property type="match status" value="1"/>
</dbReference>
<comment type="similarity">
    <text evidence="1 6">Belongs to the universal ribosomal protein uS17 family.</text>
</comment>
<dbReference type="HAMAP" id="MF_01345_B">
    <property type="entry name" value="Ribosomal_uS17_B"/>
    <property type="match status" value="1"/>
</dbReference>
<comment type="function">
    <text evidence="6">One of the primary rRNA binding proteins, it binds specifically to the 5'-end of 16S ribosomal RNA.</text>
</comment>
<evidence type="ECO:0000256" key="2">
    <source>
        <dbReference type="ARBA" id="ARBA00022730"/>
    </source>
</evidence>
<dbReference type="NCBIfam" id="NF004123">
    <property type="entry name" value="PRK05610.1"/>
    <property type="match status" value="1"/>
</dbReference>
<dbReference type="CDD" id="cd00364">
    <property type="entry name" value="Ribosomal_uS17"/>
    <property type="match status" value="1"/>
</dbReference>
<dbReference type="GO" id="GO:0019843">
    <property type="term" value="F:rRNA binding"/>
    <property type="evidence" value="ECO:0007669"/>
    <property type="project" value="UniProtKB-UniRule"/>
</dbReference>
<keyword evidence="2 6" id="KW-0699">rRNA-binding</keyword>
<dbReference type="GO" id="GO:0003735">
    <property type="term" value="F:structural constituent of ribosome"/>
    <property type="evidence" value="ECO:0007669"/>
    <property type="project" value="InterPro"/>
</dbReference>
<dbReference type="InterPro" id="IPR012340">
    <property type="entry name" value="NA-bd_OB-fold"/>
</dbReference>
<keyword evidence="5 6" id="KW-0687">Ribonucleoprotein</keyword>
<comment type="subunit">
    <text evidence="6">Part of the 30S ribosomal subunit.</text>
</comment>
<dbReference type="Gene3D" id="2.40.50.140">
    <property type="entry name" value="Nucleic acid-binding proteins"/>
    <property type="match status" value="1"/>
</dbReference>
<dbReference type="PRINTS" id="PR00973">
    <property type="entry name" value="RIBOSOMALS17"/>
</dbReference>
<evidence type="ECO:0000313" key="8">
    <source>
        <dbReference type="Proteomes" id="UP000756703"/>
    </source>
</evidence>
<evidence type="ECO:0000256" key="1">
    <source>
        <dbReference type="ARBA" id="ARBA00010254"/>
    </source>
</evidence>
<keyword evidence="4 6" id="KW-0689">Ribosomal protein</keyword>
<reference evidence="7" key="1">
    <citation type="submission" date="2020-07" db="EMBL/GenBank/DDBJ databases">
        <title>Huge and variable diversity of episymbiotic CPR bacteria and DPANN archaea in groundwater ecosystems.</title>
        <authorList>
            <person name="He C.Y."/>
            <person name="Keren R."/>
            <person name="Whittaker M."/>
            <person name="Farag I.F."/>
            <person name="Doudna J."/>
            <person name="Cate J.H.D."/>
            <person name="Banfield J.F."/>
        </authorList>
    </citation>
    <scope>NUCLEOTIDE SEQUENCE</scope>
    <source>
        <strain evidence="7">NC_groundwater_1225_Ag_S-0.1um_56_177</strain>
    </source>
</reference>
<dbReference type="GO" id="GO:0006412">
    <property type="term" value="P:translation"/>
    <property type="evidence" value="ECO:0007669"/>
    <property type="project" value="UniProtKB-UniRule"/>
</dbReference>
<evidence type="ECO:0000256" key="6">
    <source>
        <dbReference type="HAMAP-Rule" id="MF_01345"/>
    </source>
</evidence>
<dbReference type="InterPro" id="IPR019984">
    <property type="entry name" value="Ribosomal_uS17_bact/chlr"/>
</dbReference>
<protein>
    <recommendedName>
        <fullName evidence="6">Small ribosomal subunit protein uS17</fullName>
    </recommendedName>
</protein>
<evidence type="ECO:0000256" key="5">
    <source>
        <dbReference type="ARBA" id="ARBA00023274"/>
    </source>
</evidence>
<dbReference type="InterPro" id="IPR000266">
    <property type="entry name" value="Ribosomal_uS17"/>
</dbReference>